<evidence type="ECO:0000313" key="2">
    <source>
        <dbReference type="EMBL" id="EIP89244.1"/>
    </source>
</evidence>
<feature type="compositionally biased region" description="Polar residues" evidence="1">
    <location>
        <begin position="28"/>
        <end position="38"/>
    </location>
</feature>
<gene>
    <name evidence="2" type="ORF">A33K_12823</name>
</gene>
<keyword evidence="3" id="KW-1185">Reference proteome</keyword>
<proteinExistence type="predicted"/>
<evidence type="ECO:0000256" key="1">
    <source>
        <dbReference type="SAM" id="MobiDB-lite"/>
    </source>
</evidence>
<dbReference type="EMBL" id="JH692061">
    <property type="protein sequence ID" value="EIP89244.1"/>
    <property type="molecule type" value="Genomic_DNA"/>
</dbReference>
<name>A0ABN0GAY6_9BURK</name>
<dbReference type="Proteomes" id="UP000004682">
    <property type="component" value="Unassembled WGS sequence"/>
</dbReference>
<feature type="region of interest" description="Disordered" evidence="1">
    <location>
        <begin position="1"/>
        <end position="38"/>
    </location>
</feature>
<accession>A0ABN0GAY6</accession>
<sequence length="38" mass="4013">MAGERFRPRSPPAARRPPEAGAGKGVASHQTKTLAHFA</sequence>
<reference evidence="3" key="1">
    <citation type="journal article" date="2012" name="J. Bacteriol.">
        <title>Revised Genome Sequence of Burkholderia thailandensis MSMB43 with Improved Annotation.</title>
        <authorList>
            <person name="Zhuo Y."/>
            <person name="Liu L."/>
            <person name="Wang Q."/>
            <person name="Liu X."/>
            <person name="Ren B."/>
            <person name="Liu M."/>
            <person name="Ni P."/>
            <person name="Cheng Y.Q."/>
            <person name="Zhang L."/>
        </authorList>
    </citation>
    <scope>NUCLEOTIDE SEQUENCE [LARGE SCALE GENOMIC DNA]</scope>
    <source>
        <strain evidence="3">MSMB43</strain>
    </source>
</reference>
<organism evidence="2 3">
    <name type="scientific">Burkholderia humptydooensis MSMB43</name>
    <dbReference type="NCBI Taxonomy" id="441157"/>
    <lineage>
        <taxon>Bacteria</taxon>
        <taxon>Pseudomonadati</taxon>
        <taxon>Pseudomonadota</taxon>
        <taxon>Betaproteobacteria</taxon>
        <taxon>Burkholderiales</taxon>
        <taxon>Burkholderiaceae</taxon>
        <taxon>Burkholderia</taxon>
        <taxon>pseudomallei group</taxon>
    </lineage>
</organism>
<evidence type="ECO:0000313" key="3">
    <source>
        <dbReference type="Proteomes" id="UP000004682"/>
    </source>
</evidence>
<protein>
    <submittedName>
        <fullName evidence="2">Uncharacterized protein</fullName>
    </submittedName>
</protein>